<feature type="transmembrane region" description="Helical" evidence="1">
    <location>
        <begin position="53"/>
        <end position="76"/>
    </location>
</feature>
<evidence type="ECO:0008006" key="4">
    <source>
        <dbReference type="Google" id="ProtNLM"/>
    </source>
</evidence>
<dbReference type="AlphaFoldDB" id="A0A9D5X3A3"/>
<comment type="caution">
    <text evidence="2">The sequence shown here is derived from an EMBL/GenBank/DDBJ whole genome shotgun (WGS) entry which is preliminary data.</text>
</comment>
<accession>A0A9D5X3A3</accession>
<dbReference type="Gene3D" id="3.40.720.10">
    <property type="entry name" value="Alkaline Phosphatase, subunit A"/>
    <property type="match status" value="1"/>
</dbReference>
<keyword evidence="1" id="KW-1133">Transmembrane helix</keyword>
<feature type="transmembrane region" description="Helical" evidence="1">
    <location>
        <begin position="21"/>
        <end position="41"/>
    </location>
</feature>
<keyword evidence="1" id="KW-0812">Transmembrane</keyword>
<dbReference type="InterPro" id="IPR017850">
    <property type="entry name" value="Alkaline_phosphatase_core_sf"/>
</dbReference>
<organism evidence="2 3">
    <name type="scientific">Lancefieldella parvula</name>
    <dbReference type="NCBI Taxonomy" id="1382"/>
    <lineage>
        <taxon>Bacteria</taxon>
        <taxon>Bacillati</taxon>
        <taxon>Actinomycetota</taxon>
        <taxon>Coriobacteriia</taxon>
        <taxon>Coriobacteriales</taxon>
        <taxon>Atopobiaceae</taxon>
        <taxon>Lancefieldella</taxon>
    </lineage>
</organism>
<evidence type="ECO:0000256" key="1">
    <source>
        <dbReference type="SAM" id="Phobius"/>
    </source>
</evidence>
<sequence length="716" mass="79892">MTKTTTSTMRNSCSAAIQSSASFLHGAFFVAVLTFVWWALLPATAQAYVDPSVMTYTIQALAAVVVALSAVLGVAFRRSRKVLFRLLKIDENANKIVEGKVHKVDAKGAEAANVQMKEILAAEAVRLREQKEGTLKPKGRIGVAFLVSFFTVFTILVVAPLELVASNARDLSFNLNDVAGPVIIAGLILTIILTVLLSLLRKRVFNVAVAFVGAVGVASYVQAVFLNGGMPLADGHEVIWSDFTTQMIVSGLIWLAIIAAAVAFSLLKARQLRTGLLVTATALIIVQTVGVASLWGPAIAASIDAHAENQQVIATREGLYNVSSKKNVVVFVLDTTDTAFVQRLYDERPETFAGLTGFTWYRNSVGSMIPTRYGVPSLLFGTRPQPGENFNDFVYNWAQSDQYLRDIQNAGFEAGLYTDQLNYNRYRGTAQKYSVNYHPPVGRGLDNQLDVFGALRILYKTAFCRDMPWVFKPRFWYYTEDLNMRMRKSVNMDEVDLSSQPYTEDDLKYYQELQHYGLSIDNTGQNGSFRFIHLFGSHPPYTLDRNVERTEDPSKQNVDEQTIAAYRIVEAYIAELKRLGVYENTSFIITADHGDWYLTGGDIQTPSAPVIMYKPAGQTAEEAAQPMQISDAPVWHYDILAQTLKDMGVDQQTLSNYTTPLDESYEGETRPRYYIETIPNGKRDIFVREFVINGNANDMNDWSLTGNEWPVEPWHD</sequence>
<evidence type="ECO:0000313" key="3">
    <source>
        <dbReference type="Proteomes" id="UP000787322"/>
    </source>
</evidence>
<feature type="transmembrane region" description="Helical" evidence="1">
    <location>
        <begin position="207"/>
        <end position="227"/>
    </location>
</feature>
<feature type="transmembrane region" description="Helical" evidence="1">
    <location>
        <begin position="274"/>
        <end position="295"/>
    </location>
</feature>
<protein>
    <recommendedName>
        <fullName evidence="4">Sulfatase N-terminal domain-containing protein</fullName>
    </recommendedName>
</protein>
<dbReference type="EMBL" id="JABZGU010000047">
    <property type="protein sequence ID" value="MBF4802771.1"/>
    <property type="molecule type" value="Genomic_DNA"/>
</dbReference>
<feature type="transmembrane region" description="Helical" evidence="1">
    <location>
        <begin position="247"/>
        <end position="267"/>
    </location>
</feature>
<keyword evidence="1" id="KW-0472">Membrane</keyword>
<gene>
    <name evidence="2" type="ORF">HXK24_02960</name>
</gene>
<name>A0A9D5X3A3_9ACTN</name>
<dbReference type="Proteomes" id="UP000787322">
    <property type="component" value="Unassembled WGS sequence"/>
</dbReference>
<evidence type="ECO:0000313" key="2">
    <source>
        <dbReference type="EMBL" id="MBF4802771.1"/>
    </source>
</evidence>
<feature type="transmembrane region" description="Helical" evidence="1">
    <location>
        <begin position="179"/>
        <end position="200"/>
    </location>
</feature>
<dbReference type="SUPFAM" id="SSF53649">
    <property type="entry name" value="Alkaline phosphatase-like"/>
    <property type="match status" value="1"/>
</dbReference>
<reference evidence="2" key="1">
    <citation type="submission" date="2020-04" db="EMBL/GenBank/DDBJ databases">
        <title>Deep metagenomics examines the oral microbiome during advanced dental caries in children, revealing novel taxa and co-occurrences with host molecules.</title>
        <authorList>
            <person name="Baker J.L."/>
            <person name="Morton J.T."/>
            <person name="Dinis M."/>
            <person name="Alvarez R."/>
            <person name="Tran N.C."/>
            <person name="Knight R."/>
            <person name="Edlund A."/>
        </authorList>
    </citation>
    <scope>NUCLEOTIDE SEQUENCE</scope>
    <source>
        <strain evidence="2">JCVI_3_bin.11</strain>
    </source>
</reference>
<feature type="transmembrane region" description="Helical" evidence="1">
    <location>
        <begin position="141"/>
        <end position="159"/>
    </location>
</feature>
<proteinExistence type="predicted"/>